<dbReference type="Proteomes" id="UP000320184">
    <property type="component" value="Unassembled WGS sequence"/>
</dbReference>
<dbReference type="EMBL" id="VBOT01000126">
    <property type="protein sequence ID" value="TMQ49202.1"/>
    <property type="molecule type" value="Genomic_DNA"/>
</dbReference>
<proteinExistence type="predicted"/>
<evidence type="ECO:0000313" key="2">
    <source>
        <dbReference type="Proteomes" id="UP000320184"/>
    </source>
</evidence>
<dbReference type="NCBIfam" id="NF038399">
    <property type="entry name" value="NH_RiPP_Os17"/>
    <property type="match status" value="1"/>
</dbReference>
<name>A0A538SCW2_UNCEI</name>
<sequence>MSQPNVERVIGVLATDEAFRRRFAENPRAALQQLIENGVELTPCERHALAALDPAELTRFADAIDARLQKTDLEGGPA</sequence>
<dbReference type="AlphaFoldDB" id="A0A538SCW2"/>
<organism evidence="1 2">
    <name type="scientific">Eiseniibacteriota bacterium</name>
    <dbReference type="NCBI Taxonomy" id="2212470"/>
    <lineage>
        <taxon>Bacteria</taxon>
        <taxon>Candidatus Eiseniibacteriota</taxon>
    </lineage>
</organism>
<comment type="caution">
    <text evidence="1">The sequence shown here is derived from an EMBL/GenBank/DDBJ whole genome shotgun (WGS) entry which is preliminary data.</text>
</comment>
<reference evidence="1 2" key="1">
    <citation type="journal article" date="2019" name="Nat. Microbiol.">
        <title>Mediterranean grassland soil C-N compound turnover is dependent on rainfall and depth, and is mediated by genomically divergent microorganisms.</title>
        <authorList>
            <person name="Diamond S."/>
            <person name="Andeer P.F."/>
            <person name="Li Z."/>
            <person name="Crits-Christoph A."/>
            <person name="Burstein D."/>
            <person name="Anantharaman K."/>
            <person name="Lane K.R."/>
            <person name="Thomas B.C."/>
            <person name="Pan C."/>
            <person name="Northen T.R."/>
            <person name="Banfield J.F."/>
        </authorList>
    </citation>
    <scope>NUCLEOTIDE SEQUENCE [LARGE SCALE GENOMIC DNA]</scope>
    <source>
        <strain evidence="1">WS_3</strain>
    </source>
</reference>
<gene>
    <name evidence="1" type="ORF">E6K73_10420</name>
</gene>
<protein>
    <recommendedName>
        <fullName evidence="3">Extradiol ring-cleavage dioxygenase LigAB LigA subunit domain-containing protein</fullName>
    </recommendedName>
</protein>
<evidence type="ECO:0008006" key="3">
    <source>
        <dbReference type="Google" id="ProtNLM"/>
    </source>
</evidence>
<accession>A0A538SCW2</accession>
<evidence type="ECO:0000313" key="1">
    <source>
        <dbReference type="EMBL" id="TMQ49202.1"/>
    </source>
</evidence>